<reference evidence="8" key="1">
    <citation type="submission" date="2021-01" db="EMBL/GenBank/DDBJ databases">
        <authorList>
            <person name="Corre E."/>
            <person name="Pelletier E."/>
            <person name="Niang G."/>
            <person name="Scheremetjew M."/>
            <person name="Finn R."/>
            <person name="Kale V."/>
            <person name="Holt S."/>
            <person name="Cochrane G."/>
            <person name="Meng A."/>
            <person name="Brown T."/>
            <person name="Cohen L."/>
        </authorList>
    </citation>
    <scope>NUCLEOTIDE SEQUENCE</scope>
    <source>
        <strain evidence="8">CCMP3105</strain>
    </source>
</reference>
<dbReference type="InterPro" id="IPR043203">
    <property type="entry name" value="VGCC_Ca_Na"/>
</dbReference>
<dbReference type="AlphaFoldDB" id="A0A7S4V5Z8"/>
<proteinExistence type="predicted"/>
<evidence type="ECO:0000256" key="1">
    <source>
        <dbReference type="ARBA" id="ARBA00004141"/>
    </source>
</evidence>
<feature type="region of interest" description="Disordered" evidence="5">
    <location>
        <begin position="80"/>
        <end position="117"/>
    </location>
</feature>
<dbReference type="PANTHER" id="PTHR10037">
    <property type="entry name" value="VOLTAGE-GATED CATION CHANNEL CALCIUM AND SODIUM"/>
    <property type="match status" value="1"/>
</dbReference>
<feature type="compositionally biased region" description="Polar residues" evidence="5">
    <location>
        <begin position="82"/>
        <end position="111"/>
    </location>
</feature>
<feature type="compositionally biased region" description="Pro residues" evidence="5">
    <location>
        <begin position="229"/>
        <end position="246"/>
    </location>
</feature>
<dbReference type="PROSITE" id="PS50222">
    <property type="entry name" value="EF_HAND_2"/>
    <property type="match status" value="1"/>
</dbReference>
<dbReference type="EMBL" id="HBNR01009009">
    <property type="protein sequence ID" value="CAE4566307.1"/>
    <property type="molecule type" value="Transcribed_RNA"/>
</dbReference>
<dbReference type="SUPFAM" id="SSF81324">
    <property type="entry name" value="Voltage-gated potassium channels"/>
    <property type="match status" value="1"/>
</dbReference>
<feature type="region of interest" description="Disordered" evidence="5">
    <location>
        <begin position="1"/>
        <end position="37"/>
    </location>
</feature>
<feature type="region of interest" description="Disordered" evidence="5">
    <location>
        <begin position="217"/>
        <end position="286"/>
    </location>
</feature>
<protein>
    <recommendedName>
        <fullName evidence="7">EF-hand domain-containing protein</fullName>
    </recommendedName>
</protein>
<evidence type="ECO:0000256" key="4">
    <source>
        <dbReference type="ARBA" id="ARBA00023136"/>
    </source>
</evidence>
<dbReference type="Gene3D" id="1.20.120.350">
    <property type="entry name" value="Voltage-gated potassium channels. Chain C"/>
    <property type="match status" value="1"/>
</dbReference>
<organism evidence="8">
    <name type="scientific">Alexandrium monilatum</name>
    <dbReference type="NCBI Taxonomy" id="311494"/>
    <lineage>
        <taxon>Eukaryota</taxon>
        <taxon>Sar</taxon>
        <taxon>Alveolata</taxon>
        <taxon>Dinophyceae</taxon>
        <taxon>Gonyaulacales</taxon>
        <taxon>Pyrocystaceae</taxon>
        <taxon>Alexandrium</taxon>
    </lineage>
</organism>
<evidence type="ECO:0000313" key="8">
    <source>
        <dbReference type="EMBL" id="CAE4566307.1"/>
    </source>
</evidence>
<dbReference type="Gene3D" id="1.10.287.70">
    <property type="match status" value="1"/>
</dbReference>
<dbReference type="SUPFAM" id="SSF47473">
    <property type="entry name" value="EF-hand"/>
    <property type="match status" value="1"/>
</dbReference>
<name>A0A7S4V5Z8_9DINO</name>
<comment type="subcellular location">
    <subcellularLocation>
        <location evidence="1">Membrane</location>
        <topology evidence="1">Multi-pass membrane protein</topology>
    </subcellularLocation>
</comment>
<dbReference type="Gene3D" id="1.10.238.10">
    <property type="entry name" value="EF-hand"/>
    <property type="match status" value="1"/>
</dbReference>
<feature type="transmembrane region" description="Helical" evidence="6">
    <location>
        <begin position="400"/>
        <end position="420"/>
    </location>
</feature>
<keyword evidence="4 6" id="KW-0472">Membrane</keyword>
<keyword evidence="3 6" id="KW-1133">Transmembrane helix</keyword>
<feature type="transmembrane region" description="Helical" evidence="6">
    <location>
        <begin position="369"/>
        <end position="388"/>
    </location>
</feature>
<evidence type="ECO:0000256" key="3">
    <source>
        <dbReference type="ARBA" id="ARBA00022989"/>
    </source>
</evidence>
<sequence length="841" mass="94856">MAEKRGSLSMMRLTRPSPAIKSGGRASSSPPSPRSEVKMLREELLREMRALSQEVQGMSEAIRWQTQHLLRELRHEMHGERNPNNAWQSTSLFTPTHLGNKNVARQSSGNVSRPRACPDLPVFEPELGPKSGVRWMPKMMGPESEIKDEALAMERPDSSSSGCCTTTACSLTRPGTSGSIVFLGQPSPTNRGGTPTHRPRKNINEILSAEAHDDPWMMPLAEGSTRPGVGPPLLPFEVPMPPPEPPQVEECNGDAGGMNRRSQPRKGSGFVQFESTSDSDQDDRGSLASHFLKDDLLTPTRRSCSSSECSDPLARRRYKKQMTRRLSLGIAAARKSRREKGTVGRSQKRQPLCSMSAKDILKSSRFDNLMGMLILFNAVVIGIQTDYASRHLTDTFPSTFRYFEVSFCIIFTFELGLRIYVHRSNFFWRRQLSILWNYFDLFIVAAQLLEEGLLVAASSSGLELSSFRLLRILRVLRLVRIFRVIRVLHLISELRTIISSIMGSFRSLGWTCVLLFLMIYIVGVYFTQSITDYMVEKNTEGVAITNADNTLRYYFGDLLRAILTLWQAMSGGIDWDSLAGPLISINILLGMAFASYIAFALLALMNVVTGVFVQTALQNAKDEEDAFLTDQIINLFERCDVGKAVSITLDEINDRLHDPDMSGEWKAINVSPEEARYLFELLDIDRKGEIAFEEFLSGCLRLHGTAKSVDLLTVMQECRSEFRSWHGFLSKWEEHLQLCESIWDDEKRMFEALGAQIQANNQILRHFVRSAEGLDQSAEMHKDAIQRFEQKLRPVEKSFDVVKKMMRSPEGLETLLEAITISGPLGRAHEHWPRLTKSDEV</sequence>
<feature type="transmembrane region" description="Helical" evidence="6">
    <location>
        <begin position="508"/>
        <end position="526"/>
    </location>
</feature>
<dbReference type="InterPro" id="IPR011992">
    <property type="entry name" value="EF-hand-dom_pair"/>
</dbReference>
<evidence type="ECO:0000256" key="6">
    <source>
        <dbReference type="SAM" id="Phobius"/>
    </source>
</evidence>
<feature type="domain" description="EF-hand" evidence="7">
    <location>
        <begin position="670"/>
        <end position="705"/>
    </location>
</feature>
<dbReference type="InterPro" id="IPR027359">
    <property type="entry name" value="Volt_channel_dom_sf"/>
</dbReference>
<evidence type="ECO:0000256" key="2">
    <source>
        <dbReference type="ARBA" id="ARBA00022692"/>
    </source>
</evidence>
<dbReference type="GO" id="GO:0001518">
    <property type="term" value="C:voltage-gated sodium channel complex"/>
    <property type="evidence" value="ECO:0007669"/>
    <property type="project" value="TreeGrafter"/>
</dbReference>
<accession>A0A7S4V5Z8</accession>
<dbReference type="PANTHER" id="PTHR10037:SF62">
    <property type="entry name" value="SODIUM CHANNEL PROTEIN 60E"/>
    <property type="match status" value="1"/>
</dbReference>
<dbReference type="InterPro" id="IPR005821">
    <property type="entry name" value="Ion_trans_dom"/>
</dbReference>
<feature type="transmembrane region" description="Helical" evidence="6">
    <location>
        <begin position="587"/>
        <end position="613"/>
    </location>
</feature>
<evidence type="ECO:0000259" key="7">
    <source>
        <dbReference type="PROSITE" id="PS50222"/>
    </source>
</evidence>
<keyword evidence="2 6" id="KW-0812">Transmembrane</keyword>
<evidence type="ECO:0000256" key="5">
    <source>
        <dbReference type="SAM" id="MobiDB-lite"/>
    </source>
</evidence>
<gene>
    <name evidence="8" type="ORF">AMON00008_LOCUS5926</name>
</gene>
<dbReference type="InterPro" id="IPR002048">
    <property type="entry name" value="EF_hand_dom"/>
</dbReference>
<dbReference type="GO" id="GO:0005248">
    <property type="term" value="F:voltage-gated sodium channel activity"/>
    <property type="evidence" value="ECO:0007669"/>
    <property type="project" value="TreeGrafter"/>
</dbReference>
<dbReference type="GO" id="GO:0005509">
    <property type="term" value="F:calcium ion binding"/>
    <property type="evidence" value="ECO:0007669"/>
    <property type="project" value="InterPro"/>
</dbReference>
<dbReference type="Pfam" id="PF00520">
    <property type="entry name" value="Ion_trans"/>
    <property type="match status" value="1"/>
</dbReference>